<dbReference type="InterPro" id="IPR015943">
    <property type="entry name" value="WD40/YVTN_repeat-like_dom_sf"/>
</dbReference>
<dbReference type="Proteomes" id="UP000559256">
    <property type="component" value="Unassembled WGS sequence"/>
</dbReference>
<name>A0A8H5FYQ1_9AGAR</name>
<keyword evidence="3" id="KW-1185">Reference proteome</keyword>
<evidence type="ECO:0000313" key="2">
    <source>
        <dbReference type="EMBL" id="KAF5354595.1"/>
    </source>
</evidence>
<dbReference type="OrthoDB" id="10006285at2759"/>
<comment type="caution">
    <text evidence="2">The sequence shown here is derived from an EMBL/GenBank/DDBJ whole genome shotgun (WGS) entry which is preliminary data.</text>
</comment>
<dbReference type="Gene3D" id="2.130.10.10">
    <property type="entry name" value="YVTN repeat-like/Quinoprotein amine dehydrogenase"/>
    <property type="match status" value="1"/>
</dbReference>
<keyword evidence="1" id="KW-0732">Signal</keyword>
<feature type="signal peptide" evidence="1">
    <location>
        <begin position="1"/>
        <end position="19"/>
    </location>
</feature>
<sequence length="406" mass="41747">MKLSVQSVLLSLALAYCSSATILPRWGKTLEMNSCKGEASGAAYFMTNEPTGNYIIASDIGSDGKLNPRRAVYTSGLGGHANNGGGGDGTISQGAVAVNAASKLLAAVNPGSHTISVFSFDSSNPTDLRLVGAPIASGGEFPTSVSFSKDGKMLCALNGGEVNGIRCFQVSSNSISPLSSTQRSLNLNQTTPETGPPGSVSQIFVAPDGMNASDPGYLAVWDIDSSNSTSPTLSKDFRRISAPSGGQNLFGLVPVKGQQALAVADPAVGYNIIDLSGQNRSASYAVDGQMAICWVAYSEKTGNYYFIDAGADRVTEVAVDGSLKGSTVNNHAVGNNTGPLDPSVATIDGTDYLYVLAAASTEVSVMKLNGAGQTKNVQKLDIIGPASFVGLPVNATNLQGMATYTK</sequence>
<evidence type="ECO:0000256" key="1">
    <source>
        <dbReference type="SAM" id="SignalP"/>
    </source>
</evidence>
<accession>A0A8H5FYQ1</accession>
<feature type="chain" id="PRO_5034209688" description="3-carboxymuconate cyclase" evidence="1">
    <location>
        <begin position="20"/>
        <end position="406"/>
    </location>
</feature>
<evidence type="ECO:0008006" key="4">
    <source>
        <dbReference type="Google" id="ProtNLM"/>
    </source>
</evidence>
<evidence type="ECO:0000313" key="3">
    <source>
        <dbReference type="Proteomes" id="UP000559256"/>
    </source>
</evidence>
<organism evidence="2 3">
    <name type="scientific">Tetrapyrgos nigripes</name>
    <dbReference type="NCBI Taxonomy" id="182062"/>
    <lineage>
        <taxon>Eukaryota</taxon>
        <taxon>Fungi</taxon>
        <taxon>Dikarya</taxon>
        <taxon>Basidiomycota</taxon>
        <taxon>Agaricomycotina</taxon>
        <taxon>Agaricomycetes</taxon>
        <taxon>Agaricomycetidae</taxon>
        <taxon>Agaricales</taxon>
        <taxon>Marasmiineae</taxon>
        <taxon>Marasmiaceae</taxon>
        <taxon>Tetrapyrgos</taxon>
    </lineage>
</organism>
<reference evidence="2 3" key="1">
    <citation type="journal article" date="2020" name="ISME J.">
        <title>Uncovering the hidden diversity of litter-decomposition mechanisms in mushroom-forming fungi.</title>
        <authorList>
            <person name="Floudas D."/>
            <person name="Bentzer J."/>
            <person name="Ahren D."/>
            <person name="Johansson T."/>
            <person name="Persson P."/>
            <person name="Tunlid A."/>
        </authorList>
    </citation>
    <scope>NUCLEOTIDE SEQUENCE [LARGE SCALE GENOMIC DNA]</scope>
    <source>
        <strain evidence="2 3">CBS 291.85</strain>
    </source>
</reference>
<proteinExistence type="predicted"/>
<gene>
    <name evidence="2" type="ORF">D9758_011218</name>
</gene>
<dbReference type="AlphaFoldDB" id="A0A8H5FYQ1"/>
<protein>
    <recommendedName>
        <fullName evidence="4">3-carboxymuconate cyclase</fullName>
    </recommendedName>
</protein>
<dbReference type="EMBL" id="JAACJM010000058">
    <property type="protein sequence ID" value="KAF5354595.1"/>
    <property type="molecule type" value="Genomic_DNA"/>
</dbReference>
<dbReference type="InterPro" id="IPR011044">
    <property type="entry name" value="Quino_amine_DH_bsu"/>
</dbReference>
<dbReference type="SUPFAM" id="SSF50969">
    <property type="entry name" value="YVTN repeat-like/Quinoprotein amine dehydrogenase"/>
    <property type="match status" value="1"/>
</dbReference>